<evidence type="ECO:0000313" key="4">
    <source>
        <dbReference type="Proteomes" id="UP000037035"/>
    </source>
</evidence>
<comment type="caution">
    <text evidence="3">The sequence shown here is derived from an EMBL/GenBank/DDBJ whole genome shotgun (WGS) entry which is preliminary data.</text>
</comment>
<evidence type="ECO:0000256" key="1">
    <source>
        <dbReference type="SAM" id="MobiDB-lite"/>
    </source>
</evidence>
<feature type="region of interest" description="Disordered" evidence="1">
    <location>
        <begin position="32"/>
        <end position="77"/>
    </location>
</feature>
<evidence type="ECO:0000256" key="2">
    <source>
        <dbReference type="SAM" id="Phobius"/>
    </source>
</evidence>
<keyword evidence="2" id="KW-0472">Membrane</keyword>
<dbReference type="Proteomes" id="UP000037035">
    <property type="component" value="Unassembled WGS sequence"/>
</dbReference>
<name>A0A0L6VAM7_9BASI</name>
<evidence type="ECO:0000313" key="3">
    <source>
        <dbReference type="EMBL" id="KNZ57769.1"/>
    </source>
</evidence>
<dbReference type="EMBL" id="LAVV01006923">
    <property type="protein sequence ID" value="KNZ57769.1"/>
    <property type="molecule type" value="Genomic_DNA"/>
</dbReference>
<feature type="compositionally biased region" description="Low complexity" evidence="1">
    <location>
        <begin position="62"/>
        <end position="72"/>
    </location>
</feature>
<reference evidence="3 4" key="1">
    <citation type="submission" date="2015-08" db="EMBL/GenBank/DDBJ databases">
        <title>Next Generation Sequencing and Analysis of the Genome of Puccinia sorghi L Schw, the Causal Agent of Maize Common Rust.</title>
        <authorList>
            <person name="Rochi L."/>
            <person name="Burguener G."/>
            <person name="Darino M."/>
            <person name="Turjanski A."/>
            <person name="Kreff E."/>
            <person name="Dieguez M.J."/>
            <person name="Sacco F."/>
        </authorList>
    </citation>
    <scope>NUCLEOTIDE SEQUENCE [LARGE SCALE GENOMIC DNA]</scope>
    <source>
        <strain evidence="3 4">RO10H11247</strain>
    </source>
</reference>
<keyword evidence="2" id="KW-0812">Transmembrane</keyword>
<keyword evidence="2" id="KW-1133">Transmembrane helix</keyword>
<protein>
    <submittedName>
        <fullName evidence="3">Uncharacterized protein</fullName>
    </submittedName>
</protein>
<dbReference type="AlphaFoldDB" id="A0A0L6VAM7"/>
<accession>A0A0L6VAM7</accession>
<gene>
    <name evidence="3" type="ORF">VP01_2077g2</name>
</gene>
<sequence>MCIRYSLVSLRKTARLVNCECSAFDDLEVLTPRNTPPSISKTPAAPYPQLSPSPQLCPATPPRSSSPLPLSSRDPESPPISIPCPLLCNLRTPSALRWSILPPAAPSGTTLFRPILLRCPLKPPKPKKAKANPLSLSFVYFGPPQLSASPPWSKSFFHQPTISVKFFSINQLPGPSTLTLHQVISLGVHLSSKHKITNYHYHEFKSYTCQIKSISSYLTSKLQILTHAFLNLRKGHFSINPYSLVVNFLFTIFLIILYINSHSSFHCFDNNHFHYYNIGKGRGMRIKPVNCSKIDLSINRSEKVIGKEQTCFTMGAFVR</sequence>
<feature type="compositionally biased region" description="Polar residues" evidence="1">
    <location>
        <begin position="32"/>
        <end position="41"/>
    </location>
</feature>
<proteinExistence type="predicted"/>
<keyword evidence="4" id="KW-1185">Reference proteome</keyword>
<dbReference type="VEuPathDB" id="FungiDB:VP01_2077g2"/>
<feature type="transmembrane region" description="Helical" evidence="2">
    <location>
        <begin position="239"/>
        <end position="259"/>
    </location>
</feature>
<organism evidence="3 4">
    <name type="scientific">Puccinia sorghi</name>
    <dbReference type="NCBI Taxonomy" id="27349"/>
    <lineage>
        <taxon>Eukaryota</taxon>
        <taxon>Fungi</taxon>
        <taxon>Dikarya</taxon>
        <taxon>Basidiomycota</taxon>
        <taxon>Pucciniomycotina</taxon>
        <taxon>Pucciniomycetes</taxon>
        <taxon>Pucciniales</taxon>
        <taxon>Pucciniaceae</taxon>
        <taxon>Puccinia</taxon>
    </lineage>
</organism>